<dbReference type="Proteomes" id="UP000256304">
    <property type="component" value="Unassembled WGS sequence"/>
</dbReference>
<dbReference type="PANTHER" id="PTHR40469">
    <property type="entry name" value="SECRETED GLYCOSYL HYDROLASE"/>
    <property type="match status" value="1"/>
</dbReference>
<organism evidence="2 3">
    <name type="scientific">Paenibacillus taihuensis</name>
    <dbReference type="NCBI Taxonomy" id="1156355"/>
    <lineage>
        <taxon>Bacteria</taxon>
        <taxon>Bacillati</taxon>
        <taxon>Bacillota</taxon>
        <taxon>Bacilli</taxon>
        <taxon>Bacillales</taxon>
        <taxon>Paenibacillaceae</taxon>
        <taxon>Paenibacillus</taxon>
    </lineage>
</organism>
<dbReference type="EMBL" id="QTTN01000009">
    <property type="protein sequence ID" value="REE87491.1"/>
    <property type="molecule type" value="Genomic_DNA"/>
</dbReference>
<protein>
    <recommendedName>
        <fullName evidence="1">ThuA-like domain-containing protein</fullName>
    </recommendedName>
</protein>
<sequence length="209" mass="23276">MIMKKALIVWGGWDGHQPKEVGEIFEGLLKEEGFEVVVSDTLDAYKDAELMASLDLIVPIWTMGTITQEQLRPLLDTVAAGCGIAGCHGGMGDSFRNEVEYQFMVGGQWVAHPGNDGVLYDVNMVSEDDPLTSGIGDFEVRTEKYYMHVDPAVKVHATTSFDDVKMPIVWTKTWGQGRVYYNSLGHQANIVAMPQTLELMRRGFLWATK</sequence>
<dbReference type="InterPro" id="IPR029010">
    <property type="entry name" value="ThuA-like"/>
</dbReference>
<dbReference type="PANTHER" id="PTHR40469:SF2">
    <property type="entry name" value="GALACTOSE-BINDING DOMAIN-LIKE SUPERFAMILY PROTEIN"/>
    <property type="match status" value="1"/>
</dbReference>
<feature type="domain" description="ThuA-like" evidence="1">
    <location>
        <begin position="5"/>
        <end position="207"/>
    </location>
</feature>
<dbReference type="InterPro" id="IPR029062">
    <property type="entry name" value="Class_I_gatase-like"/>
</dbReference>
<accession>A0A3D9SCI3</accession>
<evidence type="ECO:0000313" key="2">
    <source>
        <dbReference type="EMBL" id="REE87491.1"/>
    </source>
</evidence>
<dbReference type="SUPFAM" id="SSF52317">
    <property type="entry name" value="Class I glutamine amidotransferase-like"/>
    <property type="match status" value="1"/>
</dbReference>
<gene>
    <name evidence="2" type="ORF">A8990_109137</name>
</gene>
<reference evidence="2 3" key="1">
    <citation type="submission" date="2018-08" db="EMBL/GenBank/DDBJ databases">
        <title>Genomic Encyclopedia of Type Strains, Phase III (KMG-III): the genomes of soil and plant-associated and newly described type strains.</title>
        <authorList>
            <person name="Whitman W."/>
        </authorList>
    </citation>
    <scope>NUCLEOTIDE SEQUENCE [LARGE SCALE GENOMIC DNA]</scope>
    <source>
        <strain evidence="2 3">CGMCC 1.10966</strain>
    </source>
</reference>
<dbReference type="AlphaFoldDB" id="A0A3D9SCI3"/>
<comment type="caution">
    <text evidence="2">The sequence shown here is derived from an EMBL/GenBank/DDBJ whole genome shotgun (WGS) entry which is preliminary data.</text>
</comment>
<evidence type="ECO:0000313" key="3">
    <source>
        <dbReference type="Proteomes" id="UP000256304"/>
    </source>
</evidence>
<name>A0A3D9SCI3_9BACL</name>
<keyword evidence="3" id="KW-1185">Reference proteome</keyword>
<dbReference type="Gene3D" id="3.40.50.880">
    <property type="match status" value="1"/>
</dbReference>
<dbReference type="Pfam" id="PF06283">
    <property type="entry name" value="ThuA"/>
    <property type="match status" value="1"/>
</dbReference>
<evidence type="ECO:0000259" key="1">
    <source>
        <dbReference type="Pfam" id="PF06283"/>
    </source>
</evidence>
<proteinExistence type="predicted"/>